<dbReference type="RefSeq" id="WP_379664820.1">
    <property type="nucleotide sequence ID" value="NZ_JBHULH010000001.1"/>
</dbReference>
<keyword evidence="2" id="KW-1185">Reference proteome</keyword>
<protein>
    <submittedName>
        <fullName evidence="1">Uncharacterized protein</fullName>
    </submittedName>
</protein>
<evidence type="ECO:0000313" key="1">
    <source>
        <dbReference type="EMBL" id="MFD2566099.1"/>
    </source>
</evidence>
<proteinExistence type="predicted"/>
<accession>A0ABW5LQD3</accession>
<dbReference type="EMBL" id="JBHULH010000001">
    <property type="protein sequence ID" value="MFD2566099.1"/>
    <property type="molecule type" value="Genomic_DNA"/>
</dbReference>
<gene>
    <name evidence="1" type="ORF">ACFSRZ_01870</name>
</gene>
<organism evidence="1 2">
    <name type="scientific">Pseudotenacibaculum haliotis</name>
    <dbReference type="NCBI Taxonomy" id="1862138"/>
    <lineage>
        <taxon>Bacteria</taxon>
        <taxon>Pseudomonadati</taxon>
        <taxon>Bacteroidota</taxon>
        <taxon>Flavobacteriia</taxon>
        <taxon>Flavobacteriales</taxon>
        <taxon>Flavobacteriaceae</taxon>
        <taxon>Pseudotenacibaculum</taxon>
    </lineage>
</organism>
<reference evidence="2" key="1">
    <citation type="journal article" date="2019" name="Int. J. Syst. Evol. Microbiol.">
        <title>The Global Catalogue of Microorganisms (GCM) 10K type strain sequencing project: providing services to taxonomists for standard genome sequencing and annotation.</title>
        <authorList>
            <consortium name="The Broad Institute Genomics Platform"/>
            <consortium name="The Broad Institute Genome Sequencing Center for Infectious Disease"/>
            <person name="Wu L."/>
            <person name="Ma J."/>
        </authorList>
    </citation>
    <scope>NUCLEOTIDE SEQUENCE [LARGE SCALE GENOMIC DNA]</scope>
    <source>
        <strain evidence="2">KCTC 52127</strain>
    </source>
</reference>
<name>A0ABW5LQD3_9FLAO</name>
<dbReference type="Proteomes" id="UP001597508">
    <property type="component" value="Unassembled WGS sequence"/>
</dbReference>
<evidence type="ECO:0000313" key="2">
    <source>
        <dbReference type="Proteomes" id="UP001597508"/>
    </source>
</evidence>
<sequence>MTNHYKVQILLNGVTLKLSYRRGKFFRAERLTGSITDQQIKQLGHIIPPKESDIKSFQNTWNERVTYQEIKKQKSLFTKFSDEWFKHYEEEIGLPPKFTGVDGKALKQIIAYLKRINAGNEQVALDNWILILSKYETLKEFHKENKDLKYINSRLNVIVREIITNNGSSSAGSNGSIRI</sequence>
<comment type="caution">
    <text evidence="1">The sequence shown here is derived from an EMBL/GenBank/DDBJ whole genome shotgun (WGS) entry which is preliminary data.</text>
</comment>